<accession>A0A6J1PJP4</accession>
<protein>
    <submittedName>
        <fullName evidence="3">Uncharacterized protein LOC112453228</fullName>
    </submittedName>
</protein>
<dbReference type="GeneID" id="112453228"/>
<feature type="compositionally biased region" description="Polar residues" evidence="1">
    <location>
        <begin position="225"/>
        <end position="234"/>
    </location>
</feature>
<dbReference type="InterPro" id="IPR005312">
    <property type="entry name" value="DUF1759"/>
</dbReference>
<gene>
    <name evidence="3" type="primary">LOC112453228</name>
</gene>
<evidence type="ECO:0000313" key="3">
    <source>
        <dbReference type="RefSeq" id="XP_024869616.1"/>
    </source>
</evidence>
<dbReference type="Proteomes" id="UP000504618">
    <property type="component" value="Unplaced"/>
</dbReference>
<reference evidence="3" key="1">
    <citation type="submission" date="2025-08" db="UniProtKB">
        <authorList>
            <consortium name="RefSeq"/>
        </authorList>
    </citation>
    <scope>IDENTIFICATION</scope>
    <source>
        <tissue evidence="3">Whole body</tissue>
    </source>
</reference>
<dbReference type="Pfam" id="PF03564">
    <property type="entry name" value="DUF1759"/>
    <property type="match status" value="1"/>
</dbReference>
<organism evidence="2 3">
    <name type="scientific">Temnothorax curvispinosus</name>
    <dbReference type="NCBI Taxonomy" id="300111"/>
    <lineage>
        <taxon>Eukaryota</taxon>
        <taxon>Metazoa</taxon>
        <taxon>Ecdysozoa</taxon>
        <taxon>Arthropoda</taxon>
        <taxon>Hexapoda</taxon>
        <taxon>Insecta</taxon>
        <taxon>Pterygota</taxon>
        <taxon>Neoptera</taxon>
        <taxon>Endopterygota</taxon>
        <taxon>Hymenoptera</taxon>
        <taxon>Apocrita</taxon>
        <taxon>Aculeata</taxon>
        <taxon>Formicoidea</taxon>
        <taxon>Formicidae</taxon>
        <taxon>Myrmicinae</taxon>
        <taxon>Temnothorax</taxon>
    </lineage>
</organism>
<dbReference type="PANTHER" id="PTHR47331">
    <property type="entry name" value="PHD-TYPE DOMAIN-CONTAINING PROTEIN"/>
    <property type="match status" value="1"/>
</dbReference>
<proteinExistence type="predicted"/>
<feature type="region of interest" description="Disordered" evidence="1">
    <location>
        <begin position="214"/>
        <end position="234"/>
    </location>
</feature>
<name>A0A6J1PJP4_9HYME</name>
<sequence length="293" mass="32597">MSDRNYEIAWNLLRERYDNKRVIVHTHIKAITELPSMNKENACELRQIADGASKHIHVLQALGRPIYDDLLVHVVSSKLDSLTLREWQNSLTGQKLPTFKQLASFITHRCQALEATGKSDAIHTKNGNARSTNEKQRAACVATVKFKCTYCSGEHSIYSCKNFLALPVPCRNSEIRKLKVCYNCLRSTTHIANKCPSGNCRVCKAKHNTLLHESSTPEKLDGDQENNPKPSSATTPTALVAHVSHLSDGKYVMLSTAAVYVYNNAGARKLCRVLLDCGSRLTLSLKASYLLSV</sequence>
<evidence type="ECO:0000313" key="2">
    <source>
        <dbReference type="Proteomes" id="UP000504618"/>
    </source>
</evidence>
<evidence type="ECO:0000256" key="1">
    <source>
        <dbReference type="SAM" id="MobiDB-lite"/>
    </source>
</evidence>
<keyword evidence="2" id="KW-1185">Reference proteome</keyword>
<dbReference type="PANTHER" id="PTHR47331:SF5">
    <property type="entry name" value="RIBONUCLEASE H"/>
    <property type="match status" value="1"/>
</dbReference>
<dbReference type="RefSeq" id="XP_024869616.1">
    <property type="nucleotide sequence ID" value="XM_025013848.1"/>
</dbReference>
<dbReference type="AlphaFoldDB" id="A0A6J1PJP4"/>
<dbReference type="OrthoDB" id="7701561at2759"/>